<dbReference type="STRING" id="265719.SAMN04488509_10177"/>
<dbReference type="Proteomes" id="UP000199603">
    <property type="component" value="Unassembled WGS sequence"/>
</dbReference>
<feature type="chain" id="PRO_5011466210" description="FG-GAP repeat-containing protein" evidence="3">
    <location>
        <begin position="20"/>
        <end position="833"/>
    </location>
</feature>
<evidence type="ECO:0000256" key="1">
    <source>
        <dbReference type="ARBA" id="ARBA00022729"/>
    </source>
</evidence>
<proteinExistence type="predicted"/>
<reference evidence="4 5" key="1">
    <citation type="submission" date="2016-10" db="EMBL/GenBank/DDBJ databases">
        <authorList>
            <person name="de Groot N.N."/>
        </authorList>
    </citation>
    <scope>NUCLEOTIDE SEQUENCE [LARGE SCALE GENOMIC DNA]</scope>
    <source>
        <strain evidence="4 5">DSM 16957</strain>
    </source>
</reference>
<keyword evidence="1 3" id="KW-0732">Signal</keyword>
<evidence type="ECO:0000256" key="3">
    <source>
        <dbReference type="SAM" id="SignalP"/>
    </source>
</evidence>
<evidence type="ECO:0000313" key="5">
    <source>
        <dbReference type="Proteomes" id="UP000199603"/>
    </source>
</evidence>
<dbReference type="RefSeq" id="WP_091237527.1">
    <property type="nucleotide sequence ID" value="NZ_FNAG01000001.1"/>
</dbReference>
<feature type="region of interest" description="Disordered" evidence="2">
    <location>
        <begin position="807"/>
        <end position="833"/>
    </location>
</feature>
<name>A0A1G6RT27_9GAMM</name>
<dbReference type="PANTHER" id="PTHR36220">
    <property type="entry name" value="UNNAMED PRODUCT"/>
    <property type="match status" value="1"/>
</dbReference>
<accession>A0A1G6RT27</accession>
<dbReference type="AlphaFoldDB" id="A0A1G6RT27"/>
<evidence type="ECO:0000256" key="2">
    <source>
        <dbReference type="SAM" id="MobiDB-lite"/>
    </source>
</evidence>
<dbReference type="InterPro" id="IPR013517">
    <property type="entry name" value="FG-GAP"/>
</dbReference>
<evidence type="ECO:0008006" key="6">
    <source>
        <dbReference type="Google" id="ProtNLM"/>
    </source>
</evidence>
<dbReference type="Gene3D" id="2.130.10.130">
    <property type="entry name" value="Integrin alpha, N-terminal"/>
    <property type="match status" value="2"/>
</dbReference>
<dbReference type="Pfam" id="PF14312">
    <property type="entry name" value="FG-GAP_2"/>
    <property type="match status" value="1"/>
</dbReference>
<protein>
    <recommendedName>
        <fullName evidence="6">FG-GAP repeat-containing protein</fullName>
    </recommendedName>
</protein>
<dbReference type="EMBL" id="FNAG01000001">
    <property type="protein sequence ID" value="SDD07583.1"/>
    <property type="molecule type" value="Genomic_DNA"/>
</dbReference>
<evidence type="ECO:0000313" key="4">
    <source>
        <dbReference type="EMBL" id="SDD07583.1"/>
    </source>
</evidence>
<gene>
    <name evidence="4" type="ORF">SAMN04488509_10177</name>
</gene>
<feature type="signal peptide" evidence="3">
    <location>
        <begin position="1"/>
        <end position="19"/>
    </location>
</feature>
<keyword evidence="5" id="KW-1185">Reference proteome</keyword>
<feature type="compositionally biased region" description="Basic and acidic residues" evidence="2">
    <location>
        <begin position="823"/>
        <end position="833"/>
    </location>
</feature>
<dbReference type="PANTHER" id="PTHR36220:SF1">
    <property type="entry name" value="GAMMA TUBULIN COMPLEX COMPONENT C-TERMINAL DOMAIN-CONTAINING PROTEIN"/>
    <property type="match status" value="1"/>
</dbReference>
<dbReference type="InterPro" id="IPR028994">
    <property type="entry name" value="Integrin_alpha_N"/>
</dbReference>
<sequence length="833" mass="87976">MRFLVCLLLIAGWPLRATAQIEIPEYADFADIYDNLGAVVLADDNRLVLGPVRGRQGSNPDLFVFVREGNQWRREAALETGWEGGTVIGTTVAASAAAFGNLKIMAFADPWLAVGMPQRAQDGAANRGAVRLYRRGTEGWQEHGLLRASAEQAGSRFGASVAIAGDVLAVGQPGANRVELFRLQAGVWQPATSLQMTTGEVDFGYELAFAGDQLVVRSSGGLRMFSEFAGNWVLSGELDTTNAGFGSNLPWAAEGDLLITAASTEIRFFRRVNGAWGLATDIPALPMGASAGFNGSLRGFAFKSGPTPRLAGHGFGVNGGPMRPRYWELVDGAWSSARDIALPGSDAPSAFRFSTSFAGMAFAFAQDRLFVGARLVSVGRVLSQGAAYAYTLGASGPAHERTFRHGNGRLGDNFGHWVAIDGEWALVAARGADALSPTGILRDAGAVQVYRKSGTSWAPVQTLALEAPEAFNAFGERVALKGALAVVAAQGSEAGIASHGQMHVFRRNAQDTWAPLCRLTAPVTPDGQPQAFRNRGDLLEDSAPIELMATDGEHIAAVYMNRLYAWRAEANGCSLLGEIAIPDRLAAPGAPGVTQAGSLQFETLGRSMLQGRLVVSEFGGAVNGTSPPSRTLVFDFDGSAWVRSFAHTSAAGDTCAQTFGGALIARDHLQFVCGRGSAPSRTFERVDWRETAPGVWASTAQPLPTLGASENPVGFAGESLITREAGTGFDAVGQLLRVRQPPSYDVVQQLGPTDACLSFITGQIIFLGPNDVFVPCPYANGPNGRGAGALQIFSRAAAQFAGEKVGSSFGPIPQQEIPPPRPDLTRDGFEAVQ</sequence>
<organism evidence="4 5">
    <name type="scientific">Aquimonas voraii</name>
    <dbReference type="NCBI Taxonomy" id="265719"/>
    <lineage>
        <taxon>Bacteria</taxon>
        <taxon>Pseudomonadati</taxon>
        <taxon>Pseudomonadota</taxon>
        <taxon>Gammaproteobacteria</taxon>
        <taxon>Lysobacterales</taxon>
        <taxon>Lysobacteraceae</taxon>
        <taxon>Aquimonas</taxon>
    </lineage>
</organism>